<dbReference type="PANTHER" id="PTHR34069">
    <property type="entry name" value="3-OXOACYL-[ACYL-CARRIER-PROTEIN] SYNTHASE 3"/>
    <property type="match status" value="1"/>
</dbReference>
<feature type="domain" description="Beta-ketoacyl-[acyl-carrier-protein] synthase III N-terminal" evidence="5">
    <location>
        <begin position="116"/>
        <end position="183"/>
    </location>
</feature>
<dbReference type="InterPro" id="IPR013747">
    <property type="entry name" value="ACP_syn_III_C"/>
</dbReference>
<dbReference type="InterPro" id="IPR013751">
    <property type="entry name" value="ACP_syn_III_N"/>
</dbReference>
<evidence type="ECO:0000256" key="3">
    <source>
        <dbReference type="ARBA" id="ARBA00023315"/>
    </source>
</evidence>
<dbReference type="Proteomes" id="UP000230407">
    <property type="component" value="Unassembled WGS sequence"/>
</dbReference>
<dbReference type="Pfam" id="PF08545">
    <property type="entry name" value="ACP_syn_III"/>
    <property type="match status" value="1"/>
</dbReference>
<name>A0A2M8LSG9_9ACTN</name>
<keyword evidence="2" id="KW-0808">Transferase</keyword>
<dbReference type="GO" id="GO:0044550">
    <property type="term" value="P:secondary metabolite biosynthetic process"/>
    <property type="evidence" value="ECO:0007669"/>
    <property type="project" value="TreeGrafter"/>
</dbReference>
<keyword evidence="7" id="KW-1185">Reference proteome</keyword>
<dbReference type="RefSeq" id="WP_100204166.1">
    <property type="nucleotide sequence ID" value="NZ_PGGW01000067.1"/>
</dbReference>
<evidence type="ECO:0000256" key="2">
    <source>
        <dbReference type="ARBA" id="ARBA00022679"/>
    </source>
</evidence>
<evidence type="ECO:0000313" key="7">
    <source>
        <dbReference type="Proteomes" id="UP000230407"/>
    </source>
</evidence>
<keyword evidence="3" id="KW-0012">Acyltransferase</keyword>
<gene>
    <name evidence="6" type="ORF">CUT44_24840</name>
</gene>
<dbReference type="GO" id="GO:0006633">
    <property type="term" value="P:fatty acid biosynthetic process"/>
    <property type="evidence" value="ECO:0007669"/>
    <property type="project" value="InterPro"/>
</dbReference>
<dbReference type="EMBL" id="PGGW01000067">
    <property type="protein sequence ID" value="PJE94910.1"/>
    <property type="molecule type" value="Genomic_DNA"/>
</dbReference>
<sequence>MLDGEIWKTSGIQFSGFGRYFPRELLSNEGVEARHTTETERKVLGSGGVRTHHRAAEDEDIGYMATAAAGAALADAGLDGSEVDVLILSNWTDRWCAPEWGAQVATGIGARHAMGFDICTGCAGFVHGVHTAAMYLAGPAHYRTAVVVCSERFSRRVRPGSKGEMVVGDGAGAVVLRRTGDGGDGDEGGDGPGLIDSIMRSDGTLSHMTTVHPGNGWVRSQPELNEVAVKYVVGAAQELLERNGLRAGDVDWVVPHAATEPFNRGFEADLGIDRARILNNLAERGNTSSASIPTTLSENLEKGVVKRGDLVLSVSLGGGVWCHGGLLYRL</sequence>
<dbReference type="Pfam" id="PF08541">
    <property type="entry name" value="ACP_syn_III_C"/>
    <property type="match status" value="1"/>
</dbReference>
<dbReference type="Gene3D" id="3.40.47.10">
    <property type="match status" value="2"/>
</dbReference>
<accession>A0A2M8LSG9</accession>
<protein>
    <submittedName>
        <fullName evidence="6">Ketoacyl-ACP synthase III</fullName>
    </submittedName>
</protein>
<evidence type="ECO:0000256" key="1">
    <source>
        <dbReference type="ARBA" id="ARBA00022490"/>
    </source>
</evidence>
<dbReference type="SUPFAM" id="SSF53901">
    <property type="entry name" value="Thiolase-like"/>
    <property type="match status" value="1"/>
</dbReference>
<comment type="caution">
    <text evidence="6">The sequence shown here is derived from an EMBL/GenBank/DDBJ whole genome shotgun (WGS) entry which is preliminary data.</text>
</comment>
<keyword evidence="1" id="KW-0963">Cytoplasm</keyword>
<dbReference type="InterPro" id="IPR016039">
    <property type="entry name" value="Thiolase-like"/>
</dbReference>
<organism evidence="6 7">
    <name type="scientific">Streptomyces carminius</name>
    <dbReference type="NCBI Taxonomy" id="2665496"/>
    <lineage>
        <taxon>Bacteria</taxon>
        <taxon>Bacillati</taxon>
        <taxon>Actinomycetota</taxon>
        <taxon>Actinomycetes</taxon>
        <taxon>Kitasatosporales</taxon>
        <taxon>Streptomycetaceae</taxon>
        <taxon>Streptomyces</taxon>
    </lineage>
</organism>
<dbReference type="AlphaFoldDB" id="A0A2M8LSG9"/>
<evidence type="ECO:0000259" key="5">
    <source>
        <dbReference type="Pfam" id="PF08545"/>
    </source>
</evidence>
<evidence type="ECO:0000259" key="4">
    <source>
        <dbReference type="Pfam" id="PF08541"/>
    </source>
</evidence>
<reference evidence="6 7" key="1">
    <citation type="submission" date="2017-11" db="EMBL/GenBank/DDBJ databases">
        <title>Streptomyces carmine sp. nov., a novel actinomycete isolated from Sophora alopecuroides in Xinjiang, China.</title>
        <authorList>
            <person name="Wang Y."/>
            <person name="Luo X."/>
            <person name="Wan C."/>
            <person name="Zhang L."/>
        </authorList>
    </citation>
    <scope>NUCLEOTIDE SEQUENCE [LARGE SCALE GENOMIC DNA]</scope>
    <source>
        <strain evidence="6 7">TRM SA0054</strain>
    </source>
</reference>
<dbReference type="GO" id="GO:0004315">
    <property type="term" value="F:3-oxoacyl-[acyl-carrier-protein] synthase activity"/>
    <property type="evidence" value="ECO:0007669"/>
    <property type="project" value="InterPro"/>
</dbReference>
<evidence type="ECO:0000313" key="6">
    <source>
        <dbReference type="EMBL" id="PJE94910.1"/>
    </source>
</evidence>
<proteinExistence type="predicted"/>
<dbReference type="PANTHER" id="PTHR34069:SF2">
    <property type="entry name" value="BETA-KETOACYL-[ACYL-CARRIER-PROTEIN] SYNTHASE III"/>
    <property type="match status" value="1"/>
</dbReference>
<feature type="domain" description="Beta-ketoacyl-[acyl-carrier-protein] synthase III C-terminal" evidence="4">
    <location>
        <begin position="240"/>
        <end position="326"/>
    </location>
</feature>